<dbReference type="EMBL" id="UOEU01000468">
    <property type="protein sequence ID" value="VAW33665.1"/>
    <property type="molecule type" value="Genomic_DNA"/>
</dbReference>
<evidence type="ECO:0000313" key="1">
    <source>
        <dbReference type="EMBL" id="VAW33665.1"/>
    </source>
</evidence>
<protein>
    <submittedName>
        <fullName evidence="1">Uncharacterized protein</fullName>
    </submittedName>
</protein>
<dbReference type="AlphaFoldDB" id="A0A3B0URH3"/>
<name>A0A3B0URH3_9ZZZZ</name>
<proteinExistence type="predicted"/>
<feature type="non-terminal residue" evidence="1">
    <location>
        <position position="1"/>
    </location>
</feature>
<reference evidence="1" key="1">
    <citation type="submission" date="2018-06" db="EMBL/GenBank/DDBJ databases">
        <authorList>
            <person name="Zhirakovskaya E."/>
        </authorList>
    </citation>
    <scope>NUCLEOTIDE SEQUENCE</scope>
</reference>
<gene>
    <name evidence="1" type="ORF">MNBD_CHLOROFLEXI01-3806</name>
</gene>
<organism evidence="1">
    <name type="scientific">hydrothermal vent metagenome</name>
    <dbReference type="NCBI Taxonomy" id="652676"/>
    <lineage>
        <taxon>unclassified sequences</taxon>
        <taxon>metagenomes</taxon>
        <taxon>ecological metagenomes</taxon>
    </lineage>
</organism>
<sequence length="48" mass="5432">SNSNYGAFFEGGGLMYSKKCKKITLPPRFCRIGYENGVEKIEFVKNLP</sequence>
<accession>A0A3B0URH3</accession>